<evidence type="ECO:0000256" key="3">
    <source>
        <dbReference type="ARBA" id="ARBA00018009"/>
    </source>
</evidence>
<name>A0A3S4F5V6_SALET</name>
<dbReference type="SUPFAM" id="SSF141868">
    <property type="entry name" value="EAL domain-like"/>
    <property type="match status" value="1"/>
</dbReference>
<proteinExistence type="inferred from homology"/>
<evidence type="ECO:0000259" key="4">
    <source>
        <dbReference type="PROSITE" id="PS50883"/>
    </source>
</evidence>
<dbReference type="CDD" id="cd01948">
    <property type="entry name" value="EAL"/>
    <property type="match status" value="1"/>
</dbReference>
<keyword evidence="5" id="KW-0378">Hydrolase</keyword>
<dbReference type="Proteomes" id="UP000273655">
    <property type="component" value="Chromosome 1"/>
</dbReference>
<comment type="subunit">
    <text evidence="2">Interacts with FlhD in the FlhC(2)FlhD(4) heterohexamer, inhibiting its ability to activate transcription.</text>
</comment>
<accession>A0A3S4F5V6</accession>
<evidence type="ECO:0000256" key="1">
    <source>
        <dbReference type="ARBA" id="ARBA00010927"/>
    </source>
</evidence>
<evidence type="ECO:0000313" key="6">
    <source>
        <dbReference type="Proteomes" id="UP000273655"/>
    </source>
</evidence>
<dbReference type="EMBL" id="LR134148">
    <property type="protein sequence ID" value="VEA34448.1"/>
    <property type="molecule type" value="Genomic_DNA"/>
</dbReference>
<gene>
    <name evidence="5" type="primary">yfgF_2</name>
    <name evidence="5" type="ORF">NCTC8271_01763</name>
</gene>
<protein>
    <recommendedName>
        <fullName evidence="3">Anti-FlhC(2)FlhD(4) factor YdiV</fullName>
    </recommendedName>
</protein>
<evidence type="ECO:0000313" key="5">
    <source>
        <dbReference type="EMBL" id="VEA34448.1"/>
    </source>
</evidence>
<evidence type="ECO:0000256" key="2">
    <source>
        <dbReference type="ARBA" id="ARBA00011576"/>
    </source>
</evidence>
<dbReference type="InterPro" id="IPR001633">
    <property type="entry name" value="EAL_dom"/>
</dbReference>
<dbReference type="Gene3D" id="3.20.20.450">
    <property type="entry name" value="EAL domain"/>
    <property type="match status" value="1"/>
</dbReference>
<dbReference type="AlphaFoldDB" id="A0A3S4F5V6"/>
<sequence length="104" mass="11497">MTLGQLQQFGCQIAIDDFGTGYASYARLKNVDADILKIDGSFIRNIVSNSLDYQIVASICHLARMKNMQVVAGVCRERRNTKRSAVVGDRLSSGIFNWRAAAII</sequence>
<feature type="domain" description="EAL" evidence="4">
    <location>
        <begin position="1"/>
        <end position="104"/>
    </location>
</feature>
<comment type="similarity">
    <text evidence="1">Belongs to the YdiV family.</text>
</comment>
<dbReference type="Pfam" id="PF00563">
    <property type="entry name" value="EAL"/>
    <property type="match status" value="1"/>
</dbReference>
<dbReference type="PANTHER" id="PTHR33121">
    <property type="entry name" value="CYCLIC DI-GMP PHOSPHODIESTERASE PDEF"/>
    <property type="match status" value="1"/>
</dbReference>
<dbReference type="InterPro" id="IPR050706">
    <property type="entry name" value="Cyclic-di-GMP_PDE-like"/>
</dbReference>
<dbReference type="GO" id="GO:0071111">
    <property type="term" value="F:cyclic-guanylate-specific phosphodiesterase activity"/>
    <property type="evidence" value="ECO:0007669"/>
    <property type="project" value="InterPro"/>
</dbReference>
<dbReference type="PANTHER" id="PTHR33121:SF64">
    <property type="entry name" value="CYCLIC DI-GMP PHOSPHODIESTERASE PDEF"/>
    <property type="match status" value="1"/>
</dbReference>
<dbReference type="InterPro" id="IPR035919">
    <property type="entry name" value="EAL_sf"/>
</dbReference>
<dbReference type="PROSITE" id="PS50883">
    <property type="entry name" value="EAL"/>
    <property type="match status" value="1"/>
</dbReference>
<organism evidence="5 6">
    <name type="scientific">Salmonella enterica I</name>
    <dbReference type="NCBI Taxonomy" id="59201"/>
    <lineage>
        <taxon>Bacteria</taxon>
        <taxon>Pseudomonadati</taxon>
        <taxon>Pseudomonadota</taxon>
        <taxon>Gammaproteobacteria</taxon>
        <taxon>Enterobacterales</taxon>
        <taxon>Enterobacteriaceae</taxon>
        <taxon>Salmonella</taxon>
    </lineage>
</organism>
<reference evidence="5 6" key="1">
    <citation type="submission" date="2018-12" db="EMBL/GenBank/DDBJ databases">
        <authorList>
            <consortium name="Pathogen Informatics"/>
        </authorList>
    </citation>
    <scope>NUCLEOTIDE SEQUENCE [LARGE SCALE GENOMIC DNA]</scope>
    <source>
        <strain evidence="5 6">NCTC8271</strain>
    </source>
</reference>